<keyword evidence="2" id="KW-1185">Reference proteome</keyword>
<reference evidence="1 2" key="1">
    <citation type="submission" date="2019-10" db="EMBL/GenBank/DDBJ databases">
        <title>The Genome Sequence of Clostridium tarantellae Isolated from Fish Brain.</title>
        <authorList>
            <person name="Bano L."/>
            <person name="Kiel M."/>
            <person name="Sales G."/>
            <person name="Doxey A.C."/>
            <person name="Mansfield M.J."/>
            <person name="Schiavone M."/>
            <person name="Rossetto O."/>
            <person name="Pirazzini M."/>
            <person name="Dobrindt U."/>
            <person name="Montecucco C."/>
        </authorList>
    </citation>
    <scope>NUCLEOTIDE SEQUENCE [LARGE SCALE GENOMIC DNA]</scope>
    <source>
        <strain evidence="1 2">DSM 3997</strain>
    </source>
</reference>
<accession>A0A6I1MMN6</accession>
<proteinExistence type="predicted"/>
<evidence type="ECO:0000313" key="2">
    <source>
        <dbReference type="Proteomes" id="UP000430345"/>
    </source>
</evidence>
<comment type="caution">
    <text evidence="1">The sequence shown here is derived from an EMBL/GenBank/DDBJ whole genome shotgun (WGS) entry which is preliminary data.</text>
</comment>
<organism evidence="1 2">
    <name type="scientific">Clostridium tarantellae</name>
    <dbReference type="NCBI Taxonomy" id="39493"/>
    <lineage>
        <taxon>Bacteria</taxon>
        <taxon>Bacillati</taxon>
        <taxon>Bacillota</taxon>
        <taxon>Clostridia</taxon>
        <taxon>Eubacteriales</taxon>
        <taxon>Clostridiaceae</taxon>
        <taxon>Clostridium</taxon>
    </lineage>
</organism>
<sequence length="167" mass="20313">MEKNNLDIIVKKVILSTEEQLKGDFKESIDYELKNTENLYNSAMFFKCFKEMIEKKLEEIFEKQNYPKDYEEFKKIYAKVSEEANYHFNKPHYKCYDDKYQYEFIYLSVYCNAYIKYTFGLLFNGNNYSILEELKEFDAKDIIITFRKYLHLITLNKLKITYGLKRA</sequence>
<protein>
    <submittedName>
        <fullName evidence="1">Uncharacterized protein</fullName>
    </submittedName>
</protein>
<dbReference type="EMBL" id="WHJC01000271">
    <property type="protein sequence ID" value="MPQ44655.1"/>
    <property type="molecule type" value="Genomic_DNA"/>
</dbReference>
<gene>
    <name evidence="1" type="ORF">GBZ86_13010</name>
</gene>
<evidence type="ECO:0000313" key="1">
    <source>
        <dbReference type="EMBL" id="MPQ44655.1"/>
    </source>
</evidence>
<name>A0A6I1MMN6_9CLOT</name>
<dbReference type="Proteomes" id="UP000430345">
    <property type="component" value="Unassembled WGS sequence"/>
</dbReference>
<dbReference type="AlphaFoldDB" id="A0A6I1MMN6"/>
<dbReference type="RefSeq" id="WP_152891299.1">
    <property type="nucleotide sequence ID" value="NZ_WHJC01000271.1"/>
</dbReference>